<dbReference type="GO" id="GO:0004827">
    <property type="term" value="F:proline-tRNA ligase activity"/>
    <property type="evidence" value="ECO:0007669"/>
    <property type="project" value="UniProtKB-EC"/>
</dbReference>
<evidence type="ECO:0000313" key="9">
    <source>
        <dbReference type="EMBL" id="PHJ20314.1"/>
    </source>
</evidence>
<dbReference type="GO" id="GO:0005737">
    <property type="term" value="C:cytoplasm"/>
    <property type="evidence" value="ECO:0007669"/>
    <property type="project" value="InterPro"/>
</dbReference>
<protein>
    <recommendedName>
        <fullName evidence="1">proline--tRNA ligase</fullName>
        <ecNumber evidence="1">6.1.1.15</ecNumber>
    </recommendedName>
    <alternativeName>
        <fullName evidence="6">Prolyl-tRNA synthetase</fullName>
    </alternativeName>
</protein>
<comment type="catalytic activity">
    <reaction evidence="7">
        <text>tRNA(Pro) + L-proline + ATP = L-prolyl-tRNA(Pro) + AMP + diphosphate</text>
        <dbReference type="Rhea" id="RHEA:14305"/>
        <dbReference type="Rhea" id="RHEA-COMP:9700"/>
        <dbReference type="Rhea" id="RHEA-COMP:9702"/>
        <dbReference type="ChEBI" id="CHEBI:30616"/>
        <dbReference type="ChEBI" id="CHEBI:33019"/>
        <dbReference type="ChEBI" id="CHEBI:60039"/>
        <dbReference type="ChEBI" id="CHEBI:78442"/>
        <dbReference type="ChEBI" id="CHEBI:78532"/>
        <dbReference type="ChEBI" id="CHEBI:456215"/>
        <dbReference type="EC" id="6.1.1.15"/>
    </reaction>
</comment>
<dbReference type="GeneID" id="94429231"/>
<evidence type="ECO:0000256" key="4">
    <source>
        <dbReference type="ARBA" id="ARBA00022840"/>
    </source>
</evidence>
<comment type="caution">
    <text evidence="9">The sequence shown here is derived from an EMBL/GenBank/DDBJ whole genome shotgun (WGS) entry which is preliminary data.</text>
</comment>
<dbReference type="InterPro" id="IPR006195">
    <property type="entry name" value="aa-tRNA-synth_II"/>
</dbReference>
<dbReference type="GO" id="GO:0006433">
    <property type="term" value="P:prolyl-tRNA aminoacylation"/>
    <property type="evidence" value="ECO:0007669"/>
    <property type="project" value="InterPro"/>
</dbReference>
<keyword evidence="4" id="KW-0067">ATP-binding</keyword>
<evidence type="ECO:0000259" key="8">
    <source>
        <dbReference type="PROSITE" id="PS50862"/>
    </source>
</evidence>
<dbReference type="SUPFAM" id="SSF55681">
    <property type="entry name" value="Class II aaRS and biotin synthetases"/>
    <property type="match status" value="1"/>
</dbReference>
<dbReference type="PANTHER" id="PTHR43382">
    <property type="entry name" value="PROLYL-TRNA SYNTHETASE"/>
    <property type="match status" value="1"/>
</dbReference>
<feature type="domain" description="Aminoacyl-transfer RNA synthetases class-II family profile" evidence="8">
    <location>
        <begin position="18"/>
        <end position="159"/>
    </location>
</feature>
<dbReference type="VEuPathDB" id="ToxoDB:CSUI_005852"/>
<evidence type="ECO:0000256" key="7">
    <source>
        <dbReference type="ARBA" id="ARBA00047671"/>
    </source>
</evidence>
<keyword evidence="3" id="KW-0547">Nucleotide-binding</keyword>
<dbReference type="OrthoDB" id="1350766at2759"/>
<dbReference type="Gene3D" id="3.30.930.10">
    <property type="entry name" value="Bira Bifunctional Protein, Domain 2"/>
    <property type="match status" value="1"/>
</dbReference>
<accession>A0A2C6KW36</accession>
<dbReference type="GO" id="GO:0005524">
    <property type="term" value="F:ATP binding"/>
    <property type="evidence" value="ECO:0007669"/>
    <property type="project" value="UniProtKB-KW"/>
</dbReference>
<organism evidence="9 10">
    <name type="scientific">Cystoisospora suis</name>
    <dbReference type="NCBI Taxonomy" id="483139"/>
    <lineage>
        <taxon>Eukaryota</taxon>
        <taxon>Sar</taxon>
        <taxon>Alveolata</taxon>
        <taxon>Apicomplexa</taxon>
        <taxon>Conoidasida</taxon>
        <taxon>Coccidia</taxon>
        <taxon>Eucoccidiorida</taxon>
        <taxon>Eimeriorina</taxon>
        <taxon>Sarcocystidae</taxon>
        <taxon>Cystoisospora</taxon>
    </lineage>
</organism>
<name>A0A2C6KW36_9APIC</name>
<dbReference type="AlphaFoldDB" id="A0A2C6KW36"/>
<dbReference type="EMBL" id="MIGC01002865">
    <property type="protein sequence ID" value="PHJ20314.1"/>
    <property type="molecule type" value="Genomic_DNA"/>
</dbReference>
<dbReference type="Pfam" id="PF00587">
    <property type="entry name" value="tRNA-synt_2b"/>
    <property type="match status" value="1"/>
</dbReference>
<evidence type="ECO:0000256" key="6">
    <source>
        <dbReference type="ARBA" id="ARBA00029731"/>
    </source>
</evidence>
<evidence type="ECO:0000256" key="3">
    <source>
        <dbReference type="ARBA" id="ARBA00022741"/>
    </source>
</evidence>
<gene>
    <name evidence="9" type="ORF">CSUI_005852</name>
</gene>
<dbReference type="InterPro" id="IPR004499">
    <property type="entry name" value="Pro-tRNA-ligase_IIa_arc-type"/>
</dbReference>
<sequence length="159" mass="19163">MIEYYDISGCYIMRPWAYHIWEKVQRFFDEEIKKMGVENSYFPMFVSKHKLEKEKDHVEGFSPEVAWVTHYGDSPLAEKIAIRPTSETIMYPAYSKWIRSHRDLPLKLNQWCSVVRWEFKQPTPFLRTREFLWQEGHTAHATEEEAWALVLDILDLYAR</sequence>
<keyword evidence="10" id="KW-1185">Reference proteome</keyword>
<evidence type="ECO:0000256" key="5">
    <source>
        <dbReference type="ARBA" id="ARBA00023146"/>
    </source>
</evidence>
<evidence type="ECO:0000256" key="2">
    <source>
        <dbReference type="ARBA" id="ARBA00022598"/>
    </source>
</evidence>
<reference evidence="9 10" key="1">
    <citation type="journal article" date="2017" name="Int. J. Parasitol.">
        <title>The genome of the protozoan parasite Cystoisospora suis and a reverse vaccinology approach to identify vaccine candidates.</title>
        <authorList>
            <person name="Palmieri N."/>
            <person name="Shrestha A."/>
            <person name="Ruttkowski B."/>
            <person name="Beck T."/>
            <person name="Vogl C."/>
            <person name="Tomley F."/>
            <person name="Blake D.P."/>
            <person name="Joachim A."/>
        </authorList>
    </citation>
    <scope>NUCLEOTIDE SEQUENCE [LARGE SCALE GENOMIC DNA]</scope>
    <source>
        <strain evidence="9 10">Wien I</strain>
    </source>
</reference>
<dbReference type="GO" id="GO:0017101">
    <property type="term" value="C:aminoacyl-tRNA synthetase multienzyme complex"/>
    <property type="evidence" value="ECO:0007669"/>
    <property type="project" value="TreeGrafter"/>
</dbReference>
<dbReference type="EC" id="6.1.1.15" evidence="1"/>
<keyword evidence="5 9" id="KW-0030">Aminoacyl-tRNA synthetase</keyword>
<evidence type="ECO:0000256" key="1">
    <source>
        <dbReference type="ARBA" id="ARBA00012831"/>
    </source>
</evidence>
<dbReference type="PRINTS" id="PR01046">
    <property type="entry name" value="TRNASYNTHPRO"/>
</dbReference>
<dbReference type="PROSITE" id="PS50862">
    <property type="entry name" value="AA_TRNA_LIGASE_II"/>
    <property type="match status" value="1"/>
</dbReference>
<proteinExistence type="predicted"/>
<dbReference type="RefSeq" id="XP_067922003.1">
    <property type="nucleotide sequence ID" value="XM_068066020.1"/>
</dbReference>
<dbReference type="InterPro" id="IPR002316">
    <property type="entry name" value="Pro-tRNA-ligase_IIa"/>
</dbReference>
<keyword evidence="2" id="KW-0436">Ligase</keyword>
<evidence type="ECO:0000313" key="10">
    <source>
        <dbReference type="Proteomes" id="UP000221165"/>
    </source>
</evidence>
<dbReference type="InterPro" id="IPR045864">
    <property type="entry name" value="aa-tRNA-synth_II/BPL/LPL"/>
</dbReference>
<dbReference type="InterPro" id="IPR002314">
    <property type="entry name" value="aa-tRNA-synt_IIb"/>
</dbReference>
<dbReference type="PANTHER" id="PTHR43382:SF2">
    <property type="entry name" value="BIFUNCTIONAL GLUTAMATE_PROLINE--TRNA LIGASE"/>
    <property type="match status" value="1"/>
</dbReference>
<dbReference type="Proteomes" id="UP000221165">
    <property type="component" value="Unassembled WGS sequence"/>
</dbReference>